<protein>
    <submittedName>
        <fullName evidence="1">Uncharacterized protein</fullName>
    </submittedName>
</protein>
<evidence type="ECO:0000313" key="1">
    <source>
        <dbReference type="EMBL" id="AJC12727.1"/>
    </source>
</evidence>
<gene>
    <name evidence="1" type="ORF">JI75_08775</name>
</gene>
<proteinExistence type="predicted"/>
<dbReference type="EMBL" id="CP009302">
    <property type="protein sequence ID" value="AJC12727.1"/>
    <property type="molecule type" value="Genomic_DNA"/>
</dbReference>
<sequence length="74" mass="8299">MWAELFPQGLQLLDDAAAERAFQKVGHGWNEPIVRHAAKHGRHARCYESQCYEVVLGELEPPSFGISCFKVCIG</sequence>
<accession>A0A0A8BC32</accession>
<dbReference type="HOGENOM" id="CLU_2681411_0_0_11"/>
<keyword evidence="2" id="KW-1185">Reference proteome</keyword>
<reference evidence="2" key="1">
    <citation type="submission" date="2014-08" db="EMBL/GenBank/DDBJ databases">
        <title>Coriobacteriaceae sp. complete genome.</title>
        <authorList>
            <person name="Looft T."/>
            <person name="Bayles D.O."/>
            <person name="Stanton T.B."/>
        </authorList>
    </citation>
    <scope>NUCLEOTIDE SEQUENCE [LARGE SCALE GENOMIC DNA]</scope>
    <source>
        <strain evidence="2">68-1-3</strain>
    </source>
</reference>
<reference evidence="1 2" key="2">
    <citation type="journal article" date="2015" name="Genome Announc.">
        <title>Complete Genome Sequence of Coriobacteriaceae Strain 68-1-3, a Novel Mucus-Degrading Isolate from the Swine Intestinal Tract.</title>
        <authorList>
            <person name="Looft T."/>
            <person name="Bayles D.O."/>
            <person name="Alt D.P."/>
            <person name="Stanton T.B."/>
        </authorList>
    </citation>
    <scope>NUCLEOTIDE SEQUENCE [LARGE SCALE GENOMIC DNA]</scope>
    <source>
        <strain evidence="1 2">68-1-3</strain>
    </source>
</reference>
<name>A0A0A8BC32_9ACTN</name>
<dbReference type="Proteomes" id="UP000031121">
    <property type="component" value="Chromosome"/>
</dbReference>
<organism evidence="1 2">
    <name type="scientific">Berryella intestinalis</name>
    <dbReference type="NCBI Taxonomy" id="1531429"/>
    <lineage>
        <taxon>Bacteria</taxon>
        <taxon>Bacillati</taxon>
        <taxon>Actinomycetota</taxon>
        <taxon>Coriobacteriia</taxon>
        <taxon>Eggerthellales</taxon>
        <taxon>Eggerthellaceae</taxon>
        <taxon>Berryella</taxon>
    </lineage>
</organism>
<dbReference type="AlphaFoldDB" id="A0A0A8BC32"/>
<dbReference type="STRING" id="1531429.JI75_08775"/>
<dbReference type="KEGG" id="cbac:JI75_08775"/>
<evidence type="ECO:0000313" key="2">
    <source>
        <dbReference type="Proteomes" id="UP000031121"/>
    </source>
</evidence>